<reference evidence="2 3" key="1">
    <citation type="submission" date="2022-07" db="EMBL/GenBank/DDBJ databases">
        <title>Genome-wide signatures of adaptation to extreme environments.</title>
        <authorList>
            <person name="Cho C.H."/>
            <person name="Yoon H.S."/>
        </authorList>
    </citation>
    <scope>NUCLEOTIDE SEQUENCE [LARGE SCALE GENOMIC DNA]</scope>
    <source>
        <strain evidence="2 3">108.79 E11</strain>
    </source>
</reference>
<organism evidence="2 3">
    <name type="scientific">Galdieria yellowstonensis</name>
    <dbReference type="NCBI Taxonomy" id="3028027"/>
    <lineage>
        <taxon>Eukaryota</taxon>
        <taxon>Rhodophyta</taxon>
        <taxon>Bangiophyceae</taxon>
        <taxon>Galdieriales</taxon>
        <taxon>Galdieriaceae</taxon>
        <taxon>Galdieria</taxon>
    </lineage>
</organism>
<dbReference type="Pfam" id="PF08737">
    <property type="entry name" value="Rgp1"/>
    <property type="match status" value="1"/>
</dbReference>
<name>A0AAV9ICZ0_9RHOD</name>
<dbReference type="PANTHER" id="PTHR12507">
    <property type="entry name" value="REDUCED GROWTH PHENOTYPE 1 RGP1, YEAST -RELATED"/>
    <property type="match status" value="1"/>
</dbReference>
<evidence type="ECO:0000313" key="3">
    <source>
        <dbReference type="Proteomes" id="UP001300502"/>
    </source>
</evidence>
<dbReference type="InterPro" id="IPR014848">
    <property type="entry name" value="Rgp1"/>
</dbReference>
<comment type="caution">
    <text evidence="2">The sequence shown here is derived from an EMBL/GenBank/DDBJ whole genome shotgun (WGS) entry which is preliminary data.</text>
</comment>
<feature type="compositionally biased region" description="Low complexity" evidence="1">
    <location>
        <begin position="111"/>
        <end position="128"/>
    </location>
</feature>
<keyword evidence="3" id="KW-1185">Reference proteome</keyword>
<gene>
    <name evidence="2" type="ORF">GAYE_SCF09G3139</name>
</gene>
<dbReference type="Proteomes" id="UP001300502">
    <property type="component" value="Unassembled WGS sequence"/>
</dbReference>
<feature type="region of interest" description="Disordered" evidence="1">
    <location>
        <begin position="104"/>
        <end position="149"/>
    </location>
</feature>
<accession>A0AAV9ICZ0</accession>
<dbReference type="EMBL" id="JANCYU010000029">
    <property type="protein sequence ID" value="KAK4525232.1"/>
    <property type="molecule type" value="Genomic_DNA"/>
</dbReference>
<sequence length="557" mass="63099">MHPIRLDVQLQAAGFTPCAEFRAKLIIYLNENPEKQQQQVGRDQHKVIRKLSPVPSRESSPRVDLDRRELAYVVCQLAGRWMAERNWIVPFVYNSEEEGMLSTTSIVGNQPNTDNNNTTSSTPKTPTPQLVSSKSPVARVSSLEDSNSKDKVESDIPAVCQAALDDALHWGSCGVEGYSGFIFKYPPQVIISHQSVTSEQSLVIHLSCKLPDCIPPTFRGVTMKYQYLLAVVAADASRVDKPQVLRIPLIITTSHANSVVEPIYIPRTVGPNYCNRKISNSTFRVHICTMPSHNNIQRAIALSPNGRITPFCKKEEDPRHFAVSYPISEESIFDDREDQVNDEMLWLIQEDNQSSNNTFPYLSEKDIYAGDENSNSLYQIKQDSDVVCRLYIWKRAFRCGDSIVGFIDFSNCKVPCYRITIKLETEERVHPKACNYVSTTPLIFRKTYGERVEYPSFEQNAQFILTIPLDAPVSLESHAVSLLWILRFTFEIPDGSIDARDMKYSELLPVPLSEMDYLLQRNTKLLHWNLPLVVYGGDRFAFAPDTIVGLDLSYNKG</sequence>
<protein>
    <submittedName>
        <fullName evidence="2">Uncharacterized protein</fullName>
    </submittedName>
</protein>
<dbReference type="AlphaFoldDB" id="A0AAV9ICZ0"/>
<proteinExistence type="predicted"/>
<evidence type="ECO:0000256" key="1">
    <source>
        <dbReference type="SAM" id="MobiDB-lite"/>
    </source>
</evidence>
<evidence type="ECO:0000313" key="2">
    <source>
        <dbReference type="EMBL" id="KAK4525232.1"/>
    </source>
</evidence>